<organism evidence="3 4">
    <name type="scientific">Labedaea rhizosphaerae</name>
    <dbReference type="NCBI Taxonomy" id="598644"/>
    <lineage>
        <taxon>Bacteria</taxon>
        <taxon>Bacillati</taxon>
        <taxon>Actinomycetota</taxon>
        <taxon>Actinomycetes</taxon>
        <taxon>Pseudonocardiales</taxon>
        <taxon>Pseudonocardiaceae</taxon>
        <taxon>Labedaea</taxon>
    </lineage>
</organism>
<gene>
    <name evidence="3" type="ORF">EV186_107154</name>
</gene>
<feature type="transmembrane region" description="Helical" evidence="2">
    <location>
        <begin position="144"/>
        <end position="168"/>
    </location>
</feature>
<evidence type="ECO:0000313" key="4">
    <source>
        <dbReference type="Proteomes" id="UP000295444"/>
    </source>
</evidence>
<evidence type="ECO:0000313" key="3">
    <source>
        <dbReference type="EMBL" id="TDP92919.1"/>
    </source>
</evidence>
<feature type="compositionally biased region" description="Low complexity" evidence="1">
    <location>
        <begin position="258"/>
        <end position="271"/>
    </location>
</feature>
<keyword evidence="2" id="KW-0472">Membrane</keyword>
<evidence type="ECO:0000256" key="1">
    <source>
        <dbReference type="SAM" id="MobiDB-lite"/>
    </source>
</evidence>
<proteinExistence type="predicted"/>
<dbReference type="RefSeq" id="WP_133853260.1">
    <property type="nucleotide sequence ID" value="NZ_SNXZ01000007.1"/>
</dbReference>
<protein>
    <submittedName>
        <fullName evidence="3">Uncharacterized protein</fullName>
    </submittedName>
</protein>
<dbReference type="Proteomes" id="UP000295444">
    <property type="component" value="Unassembled WGS sequence"/>
</dbReference>
<comment type="caution">
    <text evidence="3">The sequence shown here is derived from an EMBL/GenBank/DDBJ whole genome shotgun (WGS) entry which is preliminary data.</text>
</comment>
<feature type="transmembrane region" description="Helical" evidence="2">
    <location>
        <begin position="63"/>
        <end position="82"/>
    </location>
</feature>
<dbReference type="OrthoDB" id="3688754at2"/>
<keyword evidence="4" id="KW-1185">Reference proteome</keyword>
<sequence>MSVKKLDERPGERPDDGYAVSADLAGLPIAELVHLLALAAVAAADLAMFYNVVSIVMQQLTATLAWLTVVGFTAASLMLAHFAGRMIRDRKAGHGDVGRLPIAVLLIAWLSLGALALLVRLTAAAPTGANSYLPGAADEQSTQIVGAFMFLVLYVASGAVAGFGEYFTRNPYRGRYRKALRGHNRASKRLSRSQPAYQRSFNTLRVHEEQRDREDVNYRAAIDLRKATAQWLKKKANLMIAAHLQDPSATDGLTRPDAAPAPQSPSPTATI</sequence>
<evidence type="ECO:0000256" key="2">
    <source>
        <dbReference type="SAM" id="Phobius"/>
    </source>
</evidence>
<dbReference type="AlphaFoldDB" id="A0A4R6S097"/>
<feature type="transmembrane region" description="Helical" evidence="2">
    <location>
        <begin position="102"/>
        <end position="124"/>
    </location>
</feature>
<dbReference type="EMBL" id="SNXZ01000007">
    <property type="protein sequence ID" value="TDP92919.1"/>
    <property type="molecule type" value="Genomic_DNA"/>
</dbReference>
<keyword evidence="2" id="KW-0812">Transmembrane</keyword>
<feature type="region of interest" description="Disordered" evidence="1">
    <location>
        <begin position="249"/>
        <end position="271"/>
    </location>
</feature>
<feature type="transmembrane region" description="Helical" evidence="2">
    <location>
        <begin position="35"/>
        <end position="57"/>
    </location>
</feature>
<accession>A0A4R6S097</accession>
<reference evidence="3 4" key="1">
    <citation type="submission" date="2019-03" db="EMBL/GenBank/DDBJ databases">
        <title>Genomic Encyclopedia of Type Strains, Phase IV (KMG-IV): sequencing the most valuable type-strain genomes for metagenomic binning, comparative biology and taxonomic classification.</title>
        <authorList>
            <person name="Goeker M."/>
        </authorList>
    </citation>
    <scope>NUCLEOTIDE SEQUENCE [LARGE SCALE GENOMIC DNA]</scope>
    <source>
        <strain evidence="3 4">DSM 45361</strain>
    </source>
</reference>
<keyword evidence="2" id="KW-1133">Transmembrane helix</keyword>
<name>A0A4R6S097_LABRH</name>